<feature type="compositionally biased region" description="Acidic residues" evidence="2">
    <location>
        <begin position="384"/>
        <end position="397"/>
    </location>
</feature>
<feature type="region of interest" description="Disordered" evidence="2">
    <location>
        <begin position="382"/>
        <end position="409"/>
    </location>
</feature>
<accession>F4RZL8</accession>
<dbReference type="InParanoid" id="F4RZL8"/>
<gene>
    <name evidence="3" type="ORF">MELLADRAFT_91596</name>
</gene>
<evidence type="ECO:0000256" key="1">
    <source>
        <dbReference type="SAM" id="Coils"/>
    </source>
</evidence>
<feature type="region of interest" description="Disordered" evidence="2">
    <location>
        <begin position="137"/>
        <end position="181"/>
    </location>
</feature>
<feature type="compositionally biased region" description="Pro residues" evidence="2">
    <location>
        <begin position="56"/>
        <end position="65"/>
    </location>
</feature>
<evidence type="ECO:0000313" key="4">
    <source>
        <dbReference type="Proteomes" id="UP000001072"/>
    </source>
</evidence>
<evidence type="ECO:0000313" key="3">
    <source>
        <dbReference type="EMBL" id="EGG02026.1"/>
    </source>
</evidence>
<dbReference type="RefSeq" id="XP_007414563.1">
    <property type="nucleotide sequence ID" value="XM_007414501.1"/>
</dbReference>
<reference evidence="4" key="1">
    <citation type="journal article" date="2011" name="Proc. Natl. Acad. Sci. U.S.A.">
        <title>Obligate biotrophy features unraveled by the genomic analysis of rust fungi.</title>
        <authorList>
            <person name="Duplessis S."/>
            <person name="Cuomo C.A."/>
            <person name="Lin Y.-C."/>
            <person name="Aerts A."/>
            <person name="Tisserant E."/>
            <person name="Veneault-Fourrey C."/>
            <person name="Joly D.L."/>
            <person name="Hacquard S."/>
            <person name="Amselem J."/>
            <person name="Cantarel B.L."/>
            <person name="Chiu R."/>
            <person name="Coutinho P.M."/>
            <person name="Feau N."/>
            <person name="Field M."/>
            <person name="Frey P."/>
            <person name="Gelhaye E."/>
            <person name="Goldberg J."/>
            <person name="Grabherr M.G."/>
            <person name="Kodira C.D."/>
            <person name="Kohler A."/>
            <person name="Kuees U."/>
            <person name="Lindquist E.A."/>
            <person name="Lucas S.M."/>
            <person name="Mago R."/>
            <person name="Mauceli E."/>
            <person name="Morin E."/>
            <person name="Murat C."/>
            <person name="Pangilinan J.L."/>
            <person name="Park R."/>
            <person name="Pearson M."/>
            <person name="Quesneville H."/>
            <person name="Rouhier N."/>
            <person name="Sakthikumar S."/>
            <person name="Salamov A.A."/>
            <person name="Schmutz J."/>
            <person name="Selles B."/>
            <person name="Shapiro H."/>
            <person name="Tanguay P."/>
            <person name="Tuskan G.A."/>
            <person name="Henrissat B."/>
            <person name="Van de Peer Y."/>
            <person name="Rouze P."/>
            <person name="Ellis J.G."/>
            <person name="Dodds P.N."/>
            <person name="Schein J.E."/>
            <person name="Zhong S."/>
            <person name="Hamelin R.C."/>
            <person name="Grigoriev I.V."/>
            <person name="Szabo L.J."/>
            <person name="Martin F."/>
        </authorList>
    </citation>
    <scope>NUCLEOTIDE SEQUENCE [LARGE SCALE GENOMIC DNA]</scope>
    <source>
        <strain evidence="4">98AG31 / pathotype 3-4-7</strain>
    </source>
</reference>
<dbReference type="Proteomes" id="UP000001072">
    <property type="component" value="Unassembled WGS sequence"/>
</dbReference>
<name>F4RZL8_MELLP</name>
<dbReference type="KEGG" id="mlr:MELLADRAFT_91596"/>
<feature type="compositionally biased region" description="Basic and acidic residues" evidence="2">
    <location>
        <begin position="172"/>
        <end position="181"/>
    </location>
</feature>
<dbReference type="AlphaFoldDB" id="F4RZL8"/>
<keyword evidence="4" id="KW-1185">Reference proteome</keyword>
<sequence length="409" mass="45788">MLTPEVFDPSGPGVGKQMMLDWLRINHPKTPVRGDLKKFEVAKIVRAMQPQFFPTPDIPPVPPPVSENGSPSTISVATSVENVETHRHPSGIESQDVHTVNSNSMAVTAGDVRPAKRFVSFTEPRLKKRNATDTRAFQAIDPPGSPKPAKVVFKKSKETERKTPSVSKKRKPILDKRDGDERRELKALEELPPLTSMVTSSSKYSDSISCLNLNSATKNWTDSDRDVKPSLPGSIPLKMKETPDLIDLANIDYFSIENLVIGNDIPAITNTGVTRSGADVFVLERQREEKFLALEESMSQLTKKLDENQLAQDKHQKDQTLAFHMIEQSITLVEEKTEVIETLNKKVNSLEGRVTQLIERVNTLCNELQTQEDVIERLMRLEDGDVSDEQEDIEDKDGLENADYNSDDC</sequence>
<dbReference type="GeneID" id="18935967"/>
<proteinExistence type="predicted"/>
<evidence type="ECO:0000256" key="2">
    <source>
        <dbReference type="SAM" id="MobiDB-lite"/>
    </source>
</evidence>
<keyword evidence="1" id="KW-0175">Coiled coil</keyword>
<organism evidence="4">
    <name type="scientific">Melampsora larici-populina (strain 98AG31 / pathotype 3-4-7)</name>
    <name type="common">Poplar leaf rust fungus</name>
    <dbReference type="NCBI Taxonomy" id="747676"/>
    <lineage>
        <taxon>Eukaryota</taxon>
        <taxon>Fungi</taxon>
        <taxon>Dikarya</taxon>
        <taxon>Basidiomycota</taxon>
        <taxon>Pucciniomycotina</taxon>
        <taxon>Pucciniomycetes</taxon>
        <taxon>Pucciniales</taxon>
        <taxon>Melampsoraceae</taxon>
        <taxon>Melampsora</taxon>
    </lineage>
</organism>
<protein>
    <submittedName>
        <fullName evidence="3">Uncharacterized protein</fullName>
    </submittedName>
</protein>
<dbReference type="HOGENOM" id="CLU_049472_0_0_1"/>
<dbReference type="EMBL" id="GL883133">
    <property type="protein sequence ID" value="EGG02026.1"/>
    <property type="molecule type" value="Genomic_DNA"/>
</dbReference>
<feature type="coiled-coil region" evidence="1">
    <location>
        <begin position="333"/>
        <end position="381"/>
    </location>
</feature>
<feature type="region of interest" description="Disordered" evidence="2">
    <location>
        <begin position="54"/>
        <end position="73"/>
    </location>
</feature>
<dbReference type="VEuPathDB" id="FungiDB:MELLADRAFT_91596"/>